<sequence>MSTASKQLEVRTSRPARDESTPRMPHERDESEDSQASQPGPKRDDIKQAYEDLKNGQVDTDMRGMHGVDEVVNNPPTVSPDKNIKRD</sequence>
<proteinExistence type="predicted"/>
<accession>A0A239BSB4</accession>
<protein>
    <submittedName>
        <fullName evidence="2">Uncharacterized protein</fullName>
    </submittedName>
</protein>
<name>A0A239BSB4_9BURK</name>
<gene>
    <name evidence="2" type="ORF">SAMN06265795_10159</name>
</gene>
<organism evidence="2 3">
    <name type="scientific">Noviherbaspirillum humi</name>
    <dbReference type="NCBI Taxonomy" id="1688639"/>
    <lineage>
        <taxon>Bacteria</taxon>
        <taxon>Pseudomonadati</taxon>
        <taxon>Pseudomonadota</taxon>
        <taxon>Betaproteobacteria</taxon>
        <taxon>Burkholderiales</taxon>
        <taxon>Oxalobacteraceae</taxon>
        <taxon>Noviherbaspirillum</taxon>
    </lineage>
</organism>
<evidence type="ECO:0000256" key="1">
    <source>
        <dbReference type="SAM" id="MobiDB-lite"/>
    </source>
</evidence>
<dbReference type="OrthoDB" id="8926376at2"/>
<dbReference type="EMBL" id="FZOT01000001">
    <property type="protein sequence ID" value="SNS10897.1"/>
    <property type="molecule type" value="Genomic_DNA"/>
</dbReference>
<reference evidence="2 3" key="1">
    <citation type="submission" date="2017-06" db="EMBL/GenBank/DDBJ databases">
        <authorList>
            <person name="Kim H.J."/>
            <person name="Triplett B.A."/>
        </authorList>
    </citation>
    <scope>NUCLEOTIDE SEQUENCE [LARGE SCALE GENOMIC DNA]</scope>
    <source>
        <strain evidence="2 3">U15</strain>
    </source>
</reference>
<feature type="compositionally biased region" description="Basic and acidic residues" evidence="1">
    <location>
        <begin position="8"/>
        <end position="29"/>
    </location>
</feature>
<dbReference type="Proteomes" id="UP000198284">
    <property type="component" value="Unassembled WGS sequence"/>
</dbReference>
<dbReference type="RefSeq" id="WP_089397303.1">
    <property type="nucleotide sequence ID" value="NZ_FZOT01000001.1"/>
</dbReference>
<dbReference type="AlphaFoldDB" id="A0A239BSB4"/>
<evidence type="ECO:0000313" key="3">
    <source>
        <dbReference type="Proteomes" id="UP000198284"/>
    </source>
</evidence>
<keyword evidence="3" id="KW-1185">Reference proteome</keyword>
<evidence type="ECO:0000313" key="2">
    <source>
        <dbReference type="EMBL" id="SNS10897.1"/>
    </source>
</evidence>
<feature type="region of interest" description="Disordered" evidence="1">
    <location>
        <begin position="1"/>
        <end position="87"/>
    </location>
</feature>
<feature type="compositionally biased region" description="Basic and acidic residues" evidence="1">
    <location>
        <begin position="41"/>
        <end position="69"/>
    </location>
</feature>